<dbReference type="PROSITE" id="PS00028">
    <property type="entry name" value="ZINC_FINGER_C2H2_1"/>
    <property type="match status" value="1"/>
</dbReference>
<keyword evidence="1" id="KW-0863">Zinc-finger</keyword>
<feature type="non-terminal residue" evidence="3">
    <location>
        <position position="1"/>
    </location>
</feature>
<organism evidence="3 4">
    <name type="scientific">Jaapia argillacea MUCL 33604</name>
    <dbReference type="NCBI Taxonomy" id="933084"/>
    <lineage>
        <taxon>Eukaryota</taxon>
        <taxon>Fungi</taxon>
        <taxon>Dikarya</taxon>
        <taxon>Basidiomycota</taxon>
        <taxon>Agaricomycotina</taxon>
        <taxon>Agaricomycetes</taxon>
        <taxon>Agaricomycetidae</taxon>
        <taxon>Jaapiales</taxon>
        <taxon>Jaapiaceae</taxon>
        <taxon>Jaapia</taxon>
    </lineage>
</organism>
<evidence type="ECO:0000256" key="1">
    <source>
        <dbReference type="PROSITE-ProRule" id="PRU00042"/>
    </source>
</evidence>
<dbReference type="PROSITE" id="PS50157">
    <property type="entry name" value="ZINC_FINGER_C2H2_2"/>
    <property type="match status" value="1"/>
</dbReference>
<dbReference type="SUPFAM" id="SSF57667">
    <property type="entry name" value="beta-beta-alpha zinc fingers"/>
    <property type="match status" value="1"/>
</dbReference>
<sequence length="77" mass="9332">HIRAHNGEKPFRCKAPDCPKSFGQRRDMTRHYNSVHLDLKVWAIYHMRLRHSFRDFPLSQKNKQQLVLDRYSSCYQS</sequence>
<keyword evidence="1" id="KW-0862">Zinc</keyword>
<dbReference type="HOGENOM" id="CLU_2644676_0_0_1"/>
<dbReference type="Proteomes" id="UP000027265">
    <property type="component" value="Unassembled WGS sequence"/>
</dbReference>
<proteinExistence type="predicted"/>
<dbReference type="InterPro" id="IPR013087">
    <property type="entry name" value="Znf_C2H2_type"/>
</dbReference>
<protein>
    <recommendedName>
        <fullName evidence="2">C2H2-type domain-containing protein</fullName>
    </recommendedName>
</protein>
<accession>A0A067PHR4</accession>
<dbReference type="EMBL" id="KL197729">
    <property type="protein sequence ID" value="KDQ54349.1"/>
    <property type="molecule type" value="Genomic_DNA"/>
</dbReference>
<dbReference type="GO" id="GO:0008270">
    <property type="term" value="F:zinc ion binding"/>
    <property type="evidence" value="ECO:0007669"/>
    <property type="project" value="UniProtKB-KW"/>
</dbReference>
<feature type="domain" description="C2H2-type" evidence="2">
    <location>
        <begin position="11"/>
        <end position="41"/>
    </location>
</feature>
<dbReference type="AlphaFoldDB" id="A0A067PHR4"/>
<dbReference type="InParanoid" id="A0A067PHR4"/>
<dbReference type="OrthoDB" id="2755443at2759"/>
<evidence type="ECO:0000313" key="4">
    <source>
        <dbReference type="Proteomes" id="UP000027265"/>
    </source>
</evidence>
<dbReference type="Gene3D" id="3.30.160.60">
    <property type="entry name" value="Classic Zinc Finger"/>
    <property type="match status" value="1"/>
</dbReference>
<evidence type="ECO:0000259" key="2">
    <source>
        <dbReference type="PROSITE" id="PS50157"/>
    </source>
</evidence>
<dbReference type="SMART" id="SM00355">
    <property type="entry name" value="ZnF_C2H2"/>
    <property type="match status" value="1"/>
</dbReference>
<keyword evidence="1" id="KW-0479">Metal-binding</keyword>
<reference evidence="4" key="1">
    <citation type="journal article" date="2014" name="Proc. Natl. Acad. Sci. U.S.A.">
        <title>Extensive sampling of basidiomycete genomes demonstrates inadequacy of the white-rot/brown-rot paradigm for wood decay fungi.</title>
        <authorList>
            <person name="Riley R."/>
            <person name="Salamov A.A."/>
            <person name="Brown D.W."/>
            <person name="Nagy L.G."/>
            <person name="Floudas D."/>
            <person name="Held B.W."/>
            <person name="Levasseur A."/>
            <person name="Lombard V."/>
            <person name="Morin E."/>
            <person name="Otillar R."/>
            <person name="Lindquist E.A."/>
            <person name="Sun H."/>
            <person name="LaButti K.M."/>
            <person name="Schmutz J."/>
            <person name="Jabbour D."/>
            <person name="Luo H."/>
            <person name="Baker S.E."/>
            <person name="Pisabarro A.G."/>
            <person name="Walton J.D."/>
            <person name="Blanchette R.A."/>
            <person name="Henrissat B."/>
            <person name="Martin F."/>
            <person name="Cullen D."/>
            <person name="Hibbett D.S."/>
            <person name="Grigoriev I.V."/>
        </authorList>
    </citation>
    <scope>NUCLEOTIDE SEQUENCE [LARGE SCALE GENOMIC DNA]</scope>
    <source>
        <strain evidence="4">MUCL 33604</strain>
    </source>
</reference>
<keyword evidence="4" id="KW-1185">Reference proteome</keyword>
<name>A0A067PHR4_9AGAM</name>
<gene>
    <name evidence="3" type="ORF">JAAARDRAFT_135603</name>
</gene>
<dbReference type="InterPro" id="IPR036236">
    <property type="entry name" value="Znf_C2H2_sf"/>
</dbReference>
<evidence type="ECO:0000313" key="3">
    <source>
        <dbReference type="EMBL" id="KDQ54349.1"/>
    </source>
</evidence>